<feature type="compositionally biased region" description="Basic and acidic residues" evidence="1">
    <location>
        <begin position="183"/>
        <end position="227"/>
    </location>
</feature>
<evidence type="ECO:0000256" key="1">
    <source>
        <dbReference type="SAM" id="MobiDB-lite"/>
    </source>
</evidence>
<keyword evidence="3" id="KW-1185">Reference proteome</keyword>
<protein>
    <submittedName>
        <fullName evidence="2">Uncharacterized protein</fullName>
    </submittedName>
</protein>
<feature type="compositionally biased region" description="Basic residues" evidence="1">
    <location>
        <begin position="1"/>
        <end position="19"/>
    </location>
</feature>
<evidence type="ECO:0000313" key="3">
    <source>
        <dbReference type="Proteomes" id="UP000265618"/>
    </source>
</evidence>
<dbReference type="AlphaFoldDB" id="A0A391NXW1"/>
<sequence length="245" mass="27617">MESDSHRHRRRKRRSHHSSSRTGSSHPSAPAPVEDVPQRSLTAAERAFDDLDDYEPEVNIKAQTAPQPKGFATATMKLSQPKVVHGLQVLDRAPGPALPPSAKRASVTVGDGGSSWGRMLDRYDDKRLGEETAEVAAPAETRESHRAPERGGERERRSHHRGEGGDRDGSRRHRRRRSTGLRAESDRETRGETKEDKDRRERRERREDRAEAERAQSREGRKARAKEMLAGSVDDDLQVLLYSIV</sequence>
<feature type="compositionally biased region" description="Basic and acidic residues" evidence="1">
    <location>
        <begin position="119"/>
        <end position="130"/>
    </location>
</feature>
<accession>A0A391NXW1</accession>
<name>A0A391NXW1_9EUKA</name>
<reference evidence="2 3" key="1">
    <citation type="journal article" date="2018" name="PLoS ONE">
        <title>The draft genome of Kipferlia bialata reveals reductive genome evolution in fornicate parasites.</title>
        <authorList>
            <person name="Tanifuji G."/>
            <person name="Takabayashi S."/>
            <person name="Kume K."/>
            <person name="Takagi M."/>
            <person name="Nakayama T."/>
            <person name="Kamikawa R."/>
            <person name="Inagaki Y."/>
            <person name="Hashimoto T."/>
        </authorList>
    </citation>
    <scope>NUCLEOTIDE SEQUENCE [LARGE SCALE GENOMIC DNA]</scope>
    <source>
        <strain evidence="2">NY0173</strain>
    </source>
</reference>
<dbReference type="Proteomes" id="UP000265618">
    <property type="component" value="Unassembled WGS sequence"/>
</dbReference>
<feature type="region of interest" description="Disordered" evidence="1">
    <location>
        <begin position="91"/>
        <end position="228"/>
    </location>
</feature>
<gene>
    <name evidence="2" type="ORF">KIPB_009083</name>
</gene>
<dbReference type="EMBL" id="BDIP01002978">
    <property type="protein sequence ID" value="GCA63293.1"/>
    <property type="molecule type" value="Genomic_DNA"/>
</dbReference>
<organism evidence="2 3">
    <name type="scientific">Kipferlia bialata</name>
    <dbReference type="NCBI Taxonomy" id="797122"/>
    <lineage>
        <taxon>Eukaryota</taxon>
        <taxon>Metamonada</taxon>
        <taxon>Carpediemonas-like organisms</taxon>
        <taxon>Kipferlia</taxon>
    </lineage>
</organism>
<evidence type="ECO:0000313" key="2">
    <source>
        <dbReference type="EMBL" id="GCA63293.1"/>
    </source>
</evidence>
<comment type="caution">
    <text evidence="2">The sequence shown here is derived from an EMBL/GenBank/DDBJ whole genome shotgun (WGS) entry which is preliminary data.</text>
</comment>
<feature type="compositionally biased region" description="Basic residues" evidence="1">
    <location>
        <begin position="170"/>
        <end position="179"/>
    </location>
</feature>
<feature type="compositionally biased region" description="Basic and acidic residues" evidence="1">
    <location>
        <begin position="140"/>
        <end position="169"/>
    </location>
</feature>
<feature type="region of interest" description="Disordered" evidence="1">
    <location>
        <begin position="1"/>
        <end position="54"/>
    </location>
</feature>
<proteinExistence type="predicted"/>